<dbReference type="Proteomes" id="UP001596392">
    <property type="component" value="Unassembled WGS sequence"/>
</dbReference>
<dbReference type="PANTHER" id="PTHR37318">
    <property type="entry name" value="BSL7504 PROTEIN"/>
    <property type="match status" value="1"/>
</dbReference>
<protein>
    <submittedName>
        <fullName evidence="2">Winged helix-turn-helix domain-containing protein</fullName>
    </submittedName>
</protein>
<keyword evidence="3" id="KW-1185">Reference proteome</keyword>
<name>A0ABW2H980_9ACTN</name>
<organism evidence="2 3">
    <name type="scientific">Catellatospora aurea</name>
    <dbReference type="NCBI Taxonomy" id="1337874"/>
    <lineage>
        <taxon>Bacteria</taxon>
        <taxon>Bacillati</taxon>
        <taxon>Actinomycetota</taxon>
        <taxon>Actinomycetes</taxon>
        <taxon>Micromonosporales</taxon>
        <taxon>Micromonosporaceae</taxon>
        <taxon>Catellatospora</taxon>
    </lineage>
</organism>
<evidence type="ECO:0000259" key="1">
    <source>
        <dbReference type="Pfam" id="PF13601"/>
    </source>
</evidence>
<dbReference type="InterPro" id="IPR027395">
    <property type="entry name" value="WH_DNA-bd_dom"/>
</dbReference>
<dbReference type="Pfam" id="PF13601">
    <property type="entry name" value="HTH_34"/>
    <property type="match status" value="1"/>
</dbReference>
<reference evidence="3" key="1">
    <citation type="journal article" date="2019" name="Int. J. Syst. Evol. Microbiol.">
        <title>The Global Catalogue of Microorganisms (GCM) 10K type strain sequencing project: providing services to taxonomists for standard genome sequencing and annotation.</title>
        <authorList>
            <consortium name="The Broad Institute Genomics Platform"/>
            <consortium name="The Broad Institute Genome Sequencing Center for Infectious Disease"/>
            <person name="Wu L."/>
            <person name="Ma J."/>
        </authorList>
    </citation>
    <scope>NUCLEOTIDE SEQUENCE [LARGE SCALE GENOMIC DNA]</scope>
    <source>
        <strain evidence="3">CGMCC 1.9106</strain>
    </source>
</reference>
<dbReference type="Gene3D" id="1.10.10.10">
    <property type="entry name" value="Winged helix-like DNA-binding domain superfamily/Winged helix DNA-binding domain"/>
    <property type="match status" value="1"/>
</dbReference>
<comment type="caution">
    <text evidence="2">The sequence shown here is derived from an EMBL/GenBank/DDBJ whole genome shotgun (WGS) entry which is preliminary data.</text>
</comment>
<dbReference type="PANTHER" id="PTHR37318:SF1">
    <property type="entry name" value="BSL7504 PROTEIN"/>
    <property type="match status" value="1"/>
</dbReference>
<dbReference type="RefSeq" id="WP_376809900.1">
    <property type="nucleotide sequence ID" value="NZ_JBHTAC010000050.1"/>
</dbReference>
<proteinExistence type="predicted"/>
<gene>
    <name evidence="2" type="ORF">ACFQO7_32115</name>
</gene>
<accession>A0ABW2H980</accession>
<sequence length="108" mass="11798">MTSDAAFHPTAALDETVHQRVRLGVLAVLSEVAECAFTVLRDELALTDGNLSRHVRMLEEAGMVAVRKGYEGRRPCTWLRLTSRGSAALRTELAALEAILKRHGRGTA</sequence>
<dbReference type="EMBL" id="JBHTAC010000050">
    <property type="protein sequence ID" value="MFC7247144.1"/>
    <property type="molecule type" value="Genomic_DNA"/>
</dbReference>
<feature type="domain" description="Winged helix DNA-binding" evidence="1">
    <location>
        <begin position="21"/>
        <end position="100"/>
    </location>
</feature>
<evidence type="ECO:0000313" key="3">
    <source>
        <dbReference type="Proteomes" id="UP001596392"/>
    </source>
</evidence>
<dbReference type="SUPFAM" id="SSF46785">
    <property type="entry name" value="Winged helix' DNA-binding domain"/>
    <property type="match status" value="1"/>
</dbReference>
<dbReference type="InterPro" id="IPR036388">
    <property type="entry name" value="WH-like_DNA-bd_sf"/>
</dbReference>
<evidence type="ECO:0000313" key="2">
    <source>
        <dbReference type="EMBL" id="MFC7247144.1"/>
    </source>
</evidence>
<dbReference type="InterPro" id="IPR036390">
    <property type="entry name" value="WH_DNA-bd_sf"/>
</dbReference>